<keyword evidence="7 10" id="KW-0378">Hydrolase</keyword>
<keyword evidence="8" id="KW-0464">Manganese</keyword>
<reference evidence="10 11" key="1">
    <citation type="submission" date="2024-05" db="EMBL/GenBank/DDBJ databases">
        <authorList>
            <person name="Duchaud E."/>
        </authorList>
    </citation>
    <scope>NUCLEOTIDE SEQUENCE [LARGE SCALE GENOMIC DNA]</scope>
    <source>
        <strain evidence="10">Ena-SAMPLE-TAB-13-05-2024-13:56:06:370-140305</strain>
    </source>
</reference>
<comment type="cofactor">
    <cofactor evidence="1">
        <name>Mn(2+)</name>
        <dbReference type="ChEBI" id="CHEBI:29035"/>
    </cofactor>
</comment>
<dbReference type="SUPFAM" id="SSF52768">
    <property type="entry name" value="Arginase/deacetylase"/>
    <property type="match status" value="1"/>
</dbReference>
<comment type="caution">
    <text evidence="10">The sequence shown here is derived from an EMBL/GenBank/DDBJ whole genome shotgun (WGS) entry which is preliminary data.</text>
</comment>
<dbReference type="EC" id="3.5.3.1" evidence="3"/>
<dbReference type="Proteomes" id="UP001497602">
    <property type="component" value="Unassembled WGS sequence"/>
</dbReference>
<evidence type="ECO:0000256" key="2">
    <source>
        <dbReference type="ARBA" id="ARBA00005098"/>
    </source>
</evidence>
<dbReference type="PRINTS" id="PR00116">
    <property type="entry name" value="ARGINASE"/>
</dbReference>
<evidence type="ECO:0000256" key="8">
    <source>
        <dbReference type="ARBA" id="ARBA00023211"/>
    </source>
</evidence>
<proteinExistence type="inferred from homology"/>
<dbReference type="Gene3D" id="3.40.800.10">
    <property type="entry name" value="Ureohydrolase domain"/>
    <property type="match status" value="1"/>
</dbReference>
<dbReference type="InterPro" id="IPR014033">
    <property type="entry name" value="Arginase"/>
</dbReference>
<keyword evidence="5" id="KW-0056">Arginine metabolism</keyword>
<keyword evidence="11" id="KW-1185">Reference proteome</keyword>
<dbReference type="Pfam" id="PF00491">
    <property type="entry name" value="Arginase"/>
    <property type="match status" value="1"/>
</dbReference>
<gene>
    <name evidence="10" type="ORF">T190115A13A_10366</name>
</gene>
<protein>
    <recommendedName>
        <fullName evidence="4">Arginase</fullName>
        <ecNumber evidence="3">3.5.3.1</ecNumber>
    </recommendedName>
</protein>
<keyword evidence="6" id="KW-0479">Metal-binding</keyword>
<evidence type="ECO:0000256" key="5">
    <source>
        <dbReference type="ARBA" id="ARBA00022503"/>
    </source>
</evidence>
<evidence type="ECO:0000256" key="7">
    <source>
        <dbReference type="ARBA" id="ARBA00022801"/>
    </source>
</evidence>
<evidence type="ECO:0000256" key="4">
    <source>
        <dbReference type="ARBA" id="ARBA00018123"/>
    </source>
</evidence>
<evidence type="ECO:0000256" key="9">
    <source>
        <dbReference type="PROSITE-ProRule" id="PRU00742"/>
    </source>
</evidence>
<sequence length="329" mass="36927">MTFFVVLIFFNMKEIKIIKNRSDIGAGTRGSDMGIDAIEIAAINKKSSYFEEHEFEDVITENESIYNKVNNSFAKRIGNVFNQCKRLSNHVKVNLQEGKFPIVLSGDHSSALGTISGVKAANSTKRVGVIWIDAHGDLHSPYTSPSGNIHGMPLAAVIADDNLDCQINDVDRETAEYWDRMKNIGVFGQKVNPEDVVFFGVRDTEEPENKQMEKHGIKNYQVAEVRFRGLETCIDEALDKLSECDVLYVSFDVDAMDCDMISYGTGTPVPRGFDDQEIKDMINRLLRSKKVACVEFVEVNPLLDFKGNKMAETAFEILEDITETIKELS</sequence>
<dbReference type="PROSITE" id="PS51409">
    <property type="entry name" value="ARGINASE_2"/>
    <property type="match status" value="1"/>
</dbReference>
<dbReference type="InterPro" id="IPR006035">
    <property type="entry name" value="Ureohydrolase"/>
</dbReference>
<dbReference type="PANTHER" id="PTHR43782">
    <property type="entry name" value="ARGINASE"/>
    <property type="match status" value="1"/>
</dbReference>
<dbReference type="InterPro" id="IPR023696">
    <property type="entry name" value="Ureohydrolase_dom_sf"/>
</dbReference>
<accession>A0ABM9PKN2</accession>
<evidence type="ECO:0000313" key="10">
    <source>
        <dbReference type="EMBL" id="CAL2106210.1"/>
    </source>
</evidence>
<name>A0ABM9PKN2_9FLAO</name>
<comment type="similarity">
    <text evidence="9">Belongs to the arginase family.</text>
</comment>
<dbReference type="EMBL" id="CAXJRC010000011">
    <property type="protein sequence ID" value="CAL2106210.1"/>
    <property type="molecule type" value="Genomic_DNA"/>
</dbReference>
<evidence type="ECO:0000313" key="11">
    <source>
        <dbReference type="Proteomes" id="UP001497602"/>
    </source>
</evidence>
<evidence type="ECO:0000256" key="1">
    <source>
        <dbReference type="ARBA" id="ARBA00001936"/>
    </source>
</evidence>
<organism evidence="10 11">
    <name type="scientific">Tenacibaculum vairaonense</name>
    <dbReference type="NCBI Taxonomy" id="3137860"/>
    <lineage>
        <taxon>Bacteria</taxon>
        <taxon>Pseudomonadati</taxon>
        <taxon>Bacteroidota</taxon>
        <taxon>Flavobacteriia</taxon>
        <taxon>Flavobacteriales</taxon>
        <taxon>Flavobacteriaceae</taxon>
        <taxon>Tenacibaculum</taxon>
    </lineage>
</organism>
<comment type="pathway">
    <text evidence="2">Nitrogen metabolism; urea cycle; L-ornithine and urea from L-arginine: step 1/1.</text>
</comment>
<evidence type="ECO:0000256" key="6">
    <source>
        <dbReference type="ARBA" id="ARBA00022723"/>
    </source>
</evidence>
<dbReference type="CDD" id="cd09989">
    <property type="entry name" value="Arginase"/>
    <property type="match status" value="1"/>
</dbReference>
<evidence type="ECO:0000256" key="3">
    <source>
        <dbReference type="ARBA" id="ARBA00012168"/>
    </source>
</evidence>
<dbReference type="PANTHER" id="PTHR43782:SF3">
    <property type="entry name" value="ARGINASE"/>
    <property type="match status" value="1"/>
</dbReference>
<dbReference type="GO" id="GO:0004053">
    <property type="term" value="F:arginase activity"/>
    <property type="evidence" value="ECO:0007669"/>
    <property type="project" value="UniProtKB-EC"/>
</dbReference>